<dbReference type="Proteomes" id="UP001595803">
    <property type="component" value="Unassembled WGS sequence"/>
</dbReference>
<evidence type="ECO:0000313" key="2">
    <source>
        <dbReference type="Proteomes" id="UP001595803"/>
    </source>
</evidence>
<dbReference type="EMBL" id="JBHRZG010000011">
    <property type="protein sequence ID" value="MFC3833403.1"/>
    <property type="molecule type" value="Genomic_DNA"/>
</dbReference>
<dbReference type="RefSeq" id="WP_380101925.1">
    <property type="nucleotide sequence ID" value="NZ_JBHRZG010000011.1"/>
</dbReference>
<keyword evidence="2" id="KW-1185">Reference proteome</keyword>
<proteinExistence type="predicted"/>
<accession>A0ABV7Z8P4</accession>
<name>A0ABV7Z8P4_9DEIO</name>
<evidence type="ECO:0008006" key="3">
    <source>
        <dbReference type="Google" id="ProtNLM"/>
    </source>
</evidence>
<sequence length="184" mass="18945">MNPFDGPVRLDVPARWDGRRTIRVSAGDDDAMMTVALGAHAQVRAAAALQAQGGGDVRILTDATGLHILGVATGPLDPAELLRVAYAADPAGLDQVAARLGAGTWAALTTGLAFAPEGTGGPCRMLVASTPFHAVIGLTDGESQLPVNAATFYVGVMPGVCSEEFYFAFLERGEVVHQGGSWSA</sequence>
<gene>
    <name evidence="1" type="ORF">ACFOSB_11100</name>
</gene>
<protein>
    <recommendedName>
        <fullName evidence="3">Aminomethyltransferase folate-binding domain-containing protein</fullName>
    </recommendedName>
</protein>
<evidence type="ECO:0000313" key="1">
    <source>
        <dbReference type="EMBL" id="MFC3833403.1"/>
    </source>
</evidence>
<reference evidence="2" key="1">
    <citation type="journal article" date="2019" name="Int. J. Syst. Evol. Microbiol.">
        <title>The Global Catalogue of Microorganisms (GCM) 10K type strain sequencing project: providing services to taxonomists for standard genome sequencing and annotation.</title>
        <authorList>
            <consortium name="The Broad Institute Genomics Platform"/>
            <consortium name="The Broad Institute Genome Sequencing Center for Infectious Disease"/>
            <person name="Wu L."/>
            <person name="Ma J."/>
        </authorList>
    </citation>
    <scope>NUCLEOTIDE SEQUENCE [LARGE SCALE GENOMIC DNA]</scope>
    <source>
        <strain evidence="2">CCTCC AB 2017081</strain>
    </source>
</reference>
<comment type="caution">
    <text evidence="1">The sequence shown here is derived from an EMBL/GenBank/DDBJ whole genome shotgun (WGS) entry which is preliminary data.</text>
</comment>
<organism evidence="1 2">
    <name type="scientific">Deinococcus rufus</name>
    <dbReference type="NCBI Taxonomy" id="2136097"/>
    <lineage>
        <taxon>Bacteria</taxon>
        <taxon>Thermotogati</taxon>
        <taxon>Deinococcota</taxon>
        <taxon>Deinococci</taxon>
        <taxon>Deinococcales</taxon>
        <taxon>Deinococcaceae</taxon>
        <taxon>Deinococcus</taxon>
    </lineage>
</organism>